<dbReference type="Proteomes" id="UP000799439">
    <property type="component" value="Unassembled WGS sequence"/>
</dbReference>
<dbReference type="Pfam" id="PF00135">
    <property type="entry name" value="COesterase"/>
    <property type="match status" value="1"/>
</dbReference>
<evidence type="ECO:0000256" key="1">
    <source>
        <dbReference type="ARBA" id="ARBA00005964"/>
    </source>
</evidence>
<dbReference type="AlphaFoldDB" id="A0A9P4J602"/>
<evidence type="ECO:0000256" key="3">
    <source>
        <dbReference type="RuleBase" id="RU361235"/>
    </source>
</evidence>
<dbReference type="InterPro" id="IPR029058">
    <property type="entry name" value="AB_hydrolase_fold"/>
</dbReference>
<name>A0A9P4J602_9PEZI</name>
<dbReference type="OrthoDB" id="3200163at2759"/>
<accession>A0A9P4J602</accession>
<dbReference type="EMBL" id="ML996083">
    <property type="protein sequence ID" value="KAF2154730.1"/>
    <property type="molecule type" value="Genomic_DNA"/>
</dbReference>
<evidence type="ECO:0000313" key="6">
    <source>
        <dbReference type="Proteomes" id="UP000799439"/>
    </source>
</evidence>
<dbReference type="EC" id="3.1.1.-" evidence="3"/>
<keyword evidence="2 3" id="KW-0378">Hydrolase</keyword>
<organism evidence="5 6">
    <name type="scientific">Myriangium duriaei CBS 260.36</name>
    <dbReference type="NCBI Taxonomy" id="1168546"/>
    <lineage>
        <taxon>Eukaryota</taxon>
        <taxon>Fungi</taxon>
        <taxon>Dikarya</taxon>
        <taxon>Ascomycota</taxon>
        <taxon>Pezizomycotina</taxon>
        <taxon>Dothideomycetes</taxon>
        <taxon>Dothideomycetidae</taxon>
        <taxon>Myriangiales</taxon>
        <taxon>Myriangiaceae</taxon>
        <taxon>Myriangium</taxon>
    </lineage>
</organism>
<gene>
    <name evidence="5" type="ORF">K461DRAFT_291649</name>
</gene>
<evidence type="ECO:0000313" key="5">
    <source>
        <dbReference type="EMBL" id="KAF2154730.1"/>
    </source>
</evidence>
<dbReference type="Gene3D" id="3.40.50.1820">
    <property type="entry name" value="alpha/beta hydrolase"/>
    <property type="match status" value="1"/>
</dbReference>
<dbReference type="InterPro" id="IPR019826">
    <property type="entry name" value="Carboxylesterase_B_AS"/>
</dbReference>
<proteinExistence type="inferred from homology"/>
<feature type="domain" description="Carboxylesterase type B" evidence="4">
    <location>
        <begin position="10"/>
        <end position="412"/>
    </location>
</feature>
<dbReference type="PROSITE" id="PS00122">
    <property type="entry name" value="CARBOXYLESTERASE_B_1"/>
    <property type="match status" value="1"/>
</dbReference>
<reference evidence="5" key="1">
    <citation type="journal article" date="2020" name="Stud. Mycol.">
        <title>101 Dothideomycetes genomes: a test case for predicting lifestyles and emergence of pathogens.</title>
        <authorList>
            <person name="Haridas S."/>
            <person name="Albert R."/>
            <person name="Binder M."/>
            <person name="Bloem J."/>
            <person name="Labutti K."/>
            <person name="Salamov A."/>
            <person name="Andreopoulos B."/>
            <person name="Baker S."/>
            <person name="Barry K."/>
            <person name="Bills G."/>
            <person name="Bluhm B."/>
            <person name="Cannon C."/>
            <person name="Castanera R."/>
            <person name="Culley D."/>
            <person name="Daum C."/>
            <person name="Ezra D."/>
            <person name="Gonzalez J."/>
            <person name="Henrissat B."/>
            <person name="Kuo A."/>
            <person name="Liang C."/>
            <person name="Lipzen A."/>
            <person name="Lutzoni F."/>
            <person name="Magnuson J."/>
            <person name="Mondo S."/>
            <person name="Nolan M."/>
            <person name="Ohm R."/>
            <person name="Pangilinan J."/>
            <person name="Park H.-J."/>
            <person name="Ramirez L."/>
            <person name="Alfaro M."/>
            <person name="Sun H."/>
            <person name="Tritt A."/>
            <person name="Yoshinaga Y."/>
            <person name="Zwiers L.-H."/>
            <person name="Turgeon B."/>
            <person name="Goodwin S."/>
            <person name="Spatafora J."/>
            <person name="Crous P."/>
            <person name="Grigoriev I."/>
        </authorList>
    </citation>
    <scope>NUCLEOTIDE SEQUENCE</scope>
    <source>
        <strain evidence="5">CBS 260.36</strain>
    </source>
</reference>
<dbReference type="PANTHER" id="PTHR43142">
    <property type="entry name" value="CARBOXYLIC ESTER HYDROLASE"/>
    <property type="match status" value="1"/>
</dbReference>
<dbReference type="InterPro" id="IPR002018">
    <property type="entry name" value="CarbesteraseB"/>
</dbReference>
<sequence>MATLNHLTLNGRFIGVESEYMYHFRGIPYGTVTQRFTNPVMKSTFDGEEVDCTRYGPRCPQIKLDIGYLLREPEGQIFHSETEDEFACLNLDVAIPKTKRTYKLPVFLWVHGGSQIVSYGNGASKVGDVRKLVQSSVEQGSPMIVVSVQYRLNIFHVGDNPERKNFGLKDLQCAVRWVRDHIYGFGGDPDNITLAGESAGAALVHALIVAGADVRRALLMSGTLWMSPPRPHPMASSAVIEPITLRLHSQGYTLQDAPAAELIRIQSEIPIVSVFLQEAHELADWATSTGKVSILMIGDCEFESAIFRNGIENLSAEQIDVAFSKAGRSAEELKKLYHINPTRPSSCRAGALDLLNDIFWAIPTSKLKAQVEDAGGLVFRYLFDQPNPWQASARAHHAVDLLHLFEGFTISDPGALAVAKELRRRLVLFVAGQPPWPTTRTCAFGSHGNVSEIGRDEVTTRRRVTEMERLAKMPAKDIAAARAGLVVGTLSLHN</sequence>
<comment type="caution">
    <text evidence="5">The sequence shown here is derived from an EMBL/GenBank/DDBJ whole genome shotgun (WGS) entry which is preliminary data.</text>
</comment>
<dbReference type="PANTHER" id="PTHR43142:SF5">
    <property type="entry name" value="CARBOXYLIC ESTER HYDROLASE"/>
    <property type="match status" value="1"/>
</dbReference>
<dbReference type="GO" id="GO:0016787">
    <property type="term" value="F:hydrolase activity"/>
    <property type="evidence" value="ECO:0007669"/>
    <property type="project" value="UniProtKB-KW"/>
</dbReference>
<keyword evidence="6" id="KW-1185">Reference proteome</keyword>
<comment type="similarity">
    <text evidence="1 3">Belongs to the type-B carboxylesterase/lipase family.</text>
</comment>
<evidence type="ECO:0000256" key="2">
    <source>
        <dbReference type="ARBA" id="ARBA00022801"/>
    </source>
</evidence>
<protein>
    <recommendedName>
        <fullName evidence="3">Carboxylic ester hydrolase</fullName>
        <ecNumber evidence="3">3.1.1.-</ecNumber>
    </recommendedName>
</protein>
<evidence type="ECO:0000259" key="4">
    <source>
        <dbReference type="Pfam" id="PF00135"/>
    </source>
</evidence>
<dbReference type="SUPFAM" id="SSF53474">
    <property type="entry name" value="alpha/beta-Hydrolases"/>
    <property type="match status" value="1"/>
</dbReference>